<feature type="transmembrane region" description="Helical" evidence="16">
    <location>
        <begin position="169"/>
        <end position="192"/>
    </location>
</feature>
<evidence type="ECO:0000256" key="2">
    <source>
        <dbReference type="ARBA" id="ARBA00004429"/>
    </source>
</evidence>
<dbReference type="InterPro" id="IPR001992">
    <property type="entry name" value="T2SS_GspF/T4SS_PilC_CS"/>
</dbReference>
<dbReference type="InterPro" id="IPR003004">
    <property type="entry name" value="GspF/PilC"/>
</dbReference>
<protein>
    <recommendedName>
        <fullName evidence="13">General secretion pathway protein F</fullName>
    </recommendedName>
</protein>
<dbReference type="GO" id="GO:0015628">
    <property type="term" value="P:protein secretion by the type II secretion system"/>
    <property type="evidence" value="ECO:0007669"/>
    <property type="project" value="InterPro"/>
</dbReference>
<dbReference type="STRING" id="317025.Tcr_0252"/>
<comment type="similarity">
    <text evidence="3 14">Belongs to the GSP F family.</text>
</comment>
<keyword evidence="11 16" id="KW-1133">Transmembrane helix</keyword>
<dbReference type="EMBL" id="CP000109">
    <property type="protein sequence ID" value="ABB40848.1"/>
    <property type="molecule type" value="Genomic_DNA"/>
</dbReference>
<evidence type="ECO:0000256" key="3">
    <source>
        <dbReference type="ARBA" id="ARBA00005745"/>
    </source>
</evidence>
<dbReference type="GO" id="GO:0005886">
    <property type="term" value="C:plasma membrane"/>
    <property type="evidence" value="ECO:0007669"/>
    <property type="project" value="UniProtKB-SubCell"/>
</dbReference>
<dbReference type="Pfam" id="PF00482">
    <property type="entry name" value="T2SSF"/>
    <property type="match status" value="2"/>
</dbReference>
<dbReference type="PANTHER" id="PTHR30012">
    <property type="entry name" value="GENERAL SECRETION PATHWAY PROTEIN"/>
    <property type="match status" value="1"/>
</dbReference>
<feature type="transmembrane region" description="Helical" evidence="16">
    <location>
        <begin position="223"/>
        <end position="241"/>
    </location>
</feature>
<name>Q31J25_HYDCU</name>
<keyword evidence="5" id="KW-1003">Cell membrane</keyword>
<keyword evidence="4 14" id="KW-0813">Transport</keyword>
<evidence type="ECO:0000256" key="14">
    <source>
        <dbReference type="RuleBase" id="RU003923"/>
    </source>
</evidence>
<organism evidence="18">
    <name type="scientific">Hydrogenovibrio crunogenus (strain DSM 25203 / XCL-2)</name>
    <name type="common">Thiomicrospira crunogena</name>
    <dbReference type="NCBI Taxonomy" id="317025"/>
    <lineage>
        <taxon>Bacteria</taxon>
        <taxon>Pseudomonadati</taxon>
        <taxon>Pseudomonadota</taxon>
        <taxon>Gammaproteobacteria</taxon>
        <taxon>Thiotrichales</taxon>
        <taxon>Piscirickettsiaceae</taxon>
        <taxon>Hydrogenovibrio</taxon>
    </lineage>
</organism>
<comment type="function">
    <text evidence="1">Component of the type II secretion system inner membrane complex required for the energy-dependent secretion of extracellular factors such as proteases and toxins from the periplasm.</text>
</comment>
<dbReference type="InterPro" id="IPR018076">
    <property type="entry name" value="T2SS_GspF_dom"/>
</dbReference>
<evidence type="ECO:0000259" key="17">
    <source>
        <dbReference type="Pfam" id="PF00482"/>
    </source>
</evidence>
<dbReference type="PANTHER" id="PTHR30012:SF0">
    <property type="entry name" value="TYPE II SECRETION SYSTEM PROTEIN F-RELATED"/>
    <property type="match status" value="1"/>
</dbReference>
<evidence type="ECO:0000256" key="16">
    <source>
        <dbReference type="SAM" id="Phobius"/>
    </source>
</evidence>
<comment type="subcellular location">
    <subcellularLocation>
        <location evidence="2 14">Cell inner membrane</location>
        <topology evidence="2 14">Multi-pass membrane protein</topology>
    </subcellularLocation>
</comment>
<feature type="transmembrane region" description="Helical" evidence="16">
    <location>
        <begin position="376"/>
        <end position="397"/>
    </location>
</feature>
<evidence type="ECO:0000256" key="12">
    <source>
        <dbReference type="ARBA" id="ARBA00023136"/>
    </source>
</evidence>
<reference evidence="18" key="1">
    <citation type="submission" date="2006-07" db="EMBL/GenBank/DDBJ databases">
        <title>Complete sequence of Thiomicrospira crunogena XCL-2.</title>
        <authorList>
            <consortium name="US DOE Joint Genome Institute"/>
            <person name="Copeland A."/>
            <person name="Lucas S."/>
            <person name="Lapidus A."/>
            <person name="Barry K."/>
            <person name="Detter J.C."/>
            <person name="Glavina del Rio T."/>
            <person name="Hammon N."/>
            <person name="Israni S."/>
            <person name="Dalin E."/>
            <person name="Tice H."/>
            <person name="Pitluck S."/>
            <person name="Chain P."/>
            <person name="Malfatti S."/>
            <person name="Shin M."/>
            <person name="Vergez L."/>
            <person name="Schmutz J."/>
            <person name="Larimer F."/>
            <person name="Land M."/>
            <person name="Hauser L."/>
            <person name="Kyrpides N."/>
            <person name="Lykidis A."/>
            <person name="Scott K.M."/>
            <person name="Sievert S."/>
            <person name="Kerfeld C."/>
            <person name="Freyermuth S."/>
            <person name="Dobrinski K."/>
            <person name="Boller A."/>
            <person name="Fitzpatrick K."/>
            <person name="Thoma P."/>
            <person name="Moore J."/>
            <person name="Richardson P."/>
        </authorList>
    </citation>
    <scope>NUCLEOTIDE SEQUENCE</scope>
    <source>
        <strain evidence="18">XCL-2</strain>
    </source>
</reference>
<dbReference type="GO" id="GO:0015627">
    <property type="term" value="C:type II protein secretion system complex"/>
    <property type="evidence" value="ECO:0007669"/>
    <property type="project" value="InterPro"/>
</dbReference>
<dbReference type="eggNOG" id="COG1459">
    <property type="taxonomic scope" value="Bacteria"/>
</dbReference>
<evidence type="ECO:0000313" key="18">
    <source>
        <dbReference type="EMBL" id="ABB40848.1"/>
    </source>
</evidence>
<keyword evidence="9" id="KW-0106">Calcium</keyword>
<evidence type="ECO:0000256" key="4">
    <source>
        <dbReference type="ARBA" id="ARBA00022448"/>
    </source>
</evidence>
<evidence type="ECO:0000256" key="9">
    <source>
        <dbReference type="ARBA" id="ARBA00022837"/>
    </source>
</evidence>
<dbReference type="PROSITE" id="PS00874">
    <property type="entry name" value="T2SP_F"/>
    <property type="match status" value="1"/>
</dbReference>
<proteinExistence type="inferred from homology"/>
<feature type="compositionally biased region" description="Polar residues" evidence="15">
    <location>
        <begin position="8"/>
        <end position="23"/>
    </location>
</feature>
<evidence type="ECO:0000256" key="5">
    <source>
        <dbReference type="ARBA" id="ARBA00022475"/>
    </source>
</evidence>
<sequence>MPSFEYQALTSSGQTQKGTQEGESARQVRQQLRDQGLTPLEVTPVVDRRKALPSLHWLTPNIPIADLSLMTRQIFTLLGAGMPMADALRSVANQAENKLMKRFATGIFEKVSEGHSYAQALTSSGFNLPRDYVATVRAGEESGHLVEVLSRMAESIEKQEKIRKKMRSALIYPTLMVVMAVAIILFLMAFVVPKVVSVFDNMNQNLPPLTQGLLNTSDFLDQHWGWLLLGSIGLIVVYKMLMQKERWQYRRDRALLSIPALRKFLVYSASARWARTLGVLHASGVPITEALKISSEVMNLLPIKQKVAQMEVEVREGQKLYTSMKQAKFFPPLLLNLVETGEGNGQVDNMLLKGAEHYEEEVDTAATTLVSLLEPIMIVIMGGVVLTIVLAIMLPIFQMNSMVG</sequence>
<dbReference type="OrthoDB" id="9805682at2"/>
<dbReference type="KEGG" id="tcx:Tcr_0252"/>
<dbReference type="PRINTS" id="PR00812">
    <property type="entry name" value="BCTERIALGSPF"/>
</dbReference>
<keyword evidence="8" id="KW-0479">Metal-binding</keyword>
<keyword evidence="10" id="KW-0653">Protein transport</keyword>
<feature type="domain" description="Type II secretion system protein GspF" evidence="17">
    <location>
        <begin position="273"/>
        <end position="395"/>
    </location>
</feature>
<dbReference type="FunFam" id="1.20.81.30:FF:000001">
    <property type="entry name" value="Type II secretion system protein F"/>
    <property type="match status" value="2"/>
</dbReference>
<dbReference type="InterPro" id="IPR011850">
    <property type="entry name" value="T2SS_GspF"/>
</dbReference>
<dbReference type="HOGENOM" id="CLU_035032_0_1_6"/>
<keyword evidence="6" id="KW-0997">Cell inner membrane</keyword>
<evidence type="ECO:0000256" key="8">
    <source>
        <dbReference type="ARBA" id="ARBA00022723"/>
    </source>
</evidence>
<dbReference type="InterPro" id="IPR042094">
    <property type="entry name" value="T2SS_GspF_sf"/>
</dbReference>
<evidence type="ECO:0000256" key="15">
    <source>
        <dbReference type="SAM" id="MobiDB-lite"/>
    </source>
</evidence>
<dbReference type="Gene3D" id="1.20.81.30">
    <property type="entry name" value="Type II secretion system (T2SS), domain F"/>
    <property type="match status" value="2"/>
</dbReference>
<evidence type="ECO:0000256" key="6">
    <source>
        <dbReference type="ARBA" id="ARBA00022519"/>
    </source>
</evidence>
<keyword evidence="7 14" id="KW-0812">Transmembrane</keyword>
<gene>
    <name evidence="18" type="ordered locus">Tcr_0252</name>
</gene>
<keyword evidence="12 16" id="KW-0472">Membrane</keyword>
<dbReference type="AlphaFoldDB" id="Q31J25"/>
<evidence type="ECO:0000256" key="10">
    <source>
        <dbReference type="ARBA" id="ARBA00022927"/>
    </source>
</evidence>
<feature type="domain" description="Type II secretion system protein GspF" evidence="17">
    <location>
        <begin position="71"/>
        <end position="193"/>
    </location>
</feature>
<accession>Q31J25</accession>
<evidence type="ECO:0000256" key="13">
    <source>
        <dbReference type="ARBA" id="ARBA00030750"/>
    </source>
</evidence>
<dbReference type="NCBIfam" id="TIGR02120">
    <property type="entry name" value="GspF"/>
    <property type="match status" value="1"/>
</dbReference>
<feature type="region of interest" description="Disordered" evidence="15">
    <location>
        <begin position="1"/>
        <end position="23"/>
    </location>
</feature>
<dbReference type="GO" id="GO:0046872">
    <property type="term" value="F:metal ion binding"/>
    <property type="evidence" value="ECO:0007669"/>
    <property type="project" value="UniProtKB-KW"/>
</dbReference>
<evidence type="ECO:0000256" key="7">
    <source>
        <dbReference type="ARBA" id="ARBA00022692"/>
    </source>
</evidence>
<evidence type="ECO:0000256" key="11">
    <source>
        <dbReference type="ARBA" id="ARBA00022989"/>
    </source>
</evidence>
<evidence type="ECO:0000256" key="1">
    <source>
        <dbReference type="ARBA" id="ARBA00002684"/>
    </source>
</evidence>